<proteinExistence type="predicted"/>
<accession>A0A8J4Y480</accession>
<feature type="compositionally biased region" description="Polar residues" evidence="1">
    <location>
        <begin position="37"/>
        <end position="50"/>
    </location>
</feature>
<evidence type="ECO:0000256" key="1">
    <source>
        <dbReference type="SAM" id="MobiDB-lite"/>
    </source>
</evidence>
<gene>
    <name evidence="2" type="ORF">GWK47_010768</name>
</gene>
<organism evidence="2 3">
    <name type="scientific">Chionoecetes opilio</name>
    <name type="common">Atlantic snow crab</name>
    <name type="synonym">Cancer opilio</name>
    <dbReference type="NCBI Taxonomy" id="41210"/>
    <lineage>
        <taxon>Eukaryota</taxon>
        <taxon>Metazoa</taxon>
        <taxon>Ecdysozoa</taxon>
        <taxon>Arthropoda</taxon>
        <taxon>Crustacea</taxon>
        <taxon>Multicrustacea</taxon>
        <taxon>Malacostraca</taxon>
        <taxon>Eumalacostraca</taxon>
        <taxon>Eucarida</taxon>
        <taxon>Decapoda</taxon>
        <taxon>Pleocyemata</taxon>
        <taxon>Brachyura</taxon>
        <taxon>Eubrachyura</taxon>
        <taxon>Majoidea</taxon>
        <taxon>Majidae</taxon>
        <taxon>Chionoecetes</taxon>
    </lineage>
</organism>
<protein>
    <submittedName>
        <fullName evidence="2">Uncharacterized protein</fullName>
    </submittedName>
</protein>
<feature type="compositionally biased region" description="Polar residues" evidence="1">
    <location>
        <begin position="70"/>
        <end position="84"/>
    </location>
</feature>
<feature type="region of interest" description="Disordered" evidence="1">
    <location>
        <begin position="35"/>
        <end position="107"/>
    </location>
</feature>
<comment type="caution">
    <text evidence="2">The sequence shown here is derived from an EMBL/GenBank/DDBJ whole genome shotgun (WGS) entry which is preliminary data.</text>
</comment>
<keyword evidence="3" id="KW-1185">Reference proteome</keyword>
<reference evidence="2" key="1">
    <citation type="submission" date="2020-07" db="EMBL/GenBank/DDBJ databases">
        <title>The High-quality genome of the commercially important snow crab, Chionoecetes opilio.</title>
        <authorList>
            <person name="Jeong J.-H."/>
            <person name="Ryu S."/>
        </authorList>
    </citation>
    <scope>NUCLEOTIDE SEQUENCE</scope>
    <source>
        <strain evidence="2">MADBK_172401_WGS</strain>
        <tissue evidence="2">Digestive gland</tissue>
    </source>
</reference>
<dbReference type="AlphaFoldDB" id="A0A8J4Y480"/>
<feature type="compositionally biased region" description="Basic and acidic residues" evidence="1">
    <location>
        <begin position="93"/>
        <end position="102"/>
    </location>
</feature>
<dbReference type="Proteomes" id="UP000770661">
    <property type="component" value="Unassembled WGS sequence"/>
</dbReference>
<evidence type="ECO:0000313" key="3">
    <source>
        <dbReference type="Proteomes" id="UP000770661"/>
    </source>
</evidence>
<name>A0A8J4Y480_CHIOP</name>
<evidence type="ECO:0000313" key="2">
    <source>
        <dbReference type="EMBL" id="KAG0715959.1"/>
    </source>
</evidence>
<dbReference type="EMBL" id="JACEEZ010019212">
    <property type="protein sequence ID" value="KAG0715959.1"/>
    <property type="molecule type" value="Genomic_DNA"/>
</dbReference>
<sequence length="171" mass="19326">MASSSTRTFLEENTELVDMCAVCGDFQSRSTIHKEINSSLTYRQRPTSSTQHEKNKSKKNAYSQKKKQSEGQNPSRRCQWQTDGGLTIHTPVHRSEPDDLDQKPNMLVPSDQLQSVGQTKITPLNDPNWVGPKPDFPEVYANRTGGWGPLGYGCPSNIIRIINPRERQKLK</sequence>